<evidence type="ECO:0008006" key="3">
    <source>
        <dbReference type="Google" id="ProtNLM"/>
    </source>
</evidence>
<dbReference type="PANTHER" id="PTHR33377">
    <property type="entry name" value="OS10G0134700 PROTEIN-RELATED"/>
    <property type="match status" value="1"/>
</dbReference>
<dbReference type="AlphaFoldDB" id="A0AAD8RT89"/>
<proteinExistence type="predicted"/>
<dbReference type="InterPro" id="IPR027417">
    <property type="entry name" value="P-loop_NTPase"/>
</dbReference>
<keyword evidence="2" id="KW-1185">Reference proteome</keyword>
<gene>
    <name evidence="1" type="ORF">QYE76_005716</name>
</gene>
<dbReference type="Gene3D" id="3.40.50.300">
    <property type="entry name" value="P-loop containing nucleotide triphosphate hydrolases"/>
    <property type="match status" value="1"/>
</dbReference>
<protein>
    <recommendedName>
        <fullName evidence="3">NB-ARC domain-containing protein</fullName>
    </recommendedName>
</protein>
<name>A0AAD8RT89_LOLMU</name>
<dbReference type="PANTHER" id="PTHR33377:SF23">
    <property type="entry name" value="NB-ARC DOMAIN-CONTAINING PROTEIN"/>
    <property type="match status" value="1"/>
</dbReference>
<sequence length="491" mass="56242">MEIFLSSVLGELATRSMGLFISKYSQQPVQAMEISLERILLRAQVIVDEAEGRRITNQGMLRQLGMLRDAMYQGFYVLDTLRYRDFKEEDAGDNKVESHFWALSKLSSAKRLCLSSSSTKASQHLEVANVLDRLRNMIIDVSESVVFLTSYPRMHSQPYSKHLLMETCMFGRQMEMERVLYFLLHTPPCSSRLDRFDVLPIVGPVRGGKSTLVAHVCNDERVRDHFSQIVFYRHGTFRDEDMVILTDRCTMGHAQTRKLLIVFEVVGKLNDNLWKRLYSLCKSCTTSGSKIIITSRSDKIAKLGTTQTITLKHLPLEAYWYFFKVITFGSTDPEIHPKLTYLAMEISKMLNGCLVGANIIARVLQTNFSIQYWCKILEFVRGEVEKYVSMFVEHPCDLLDGTKHAYIRRLGRTGEDVYISGLSQTCSSQEELPEITVQNLLCGGVKPPYLGRTFKVLAWKSMLPPYHCYILTCEIQRLQTRVGKKRGSLNN</sequence>
<dbReference type="EMBL" id="JAUUTY010000005">
    <property type="protein sequence ID" value="KAK1631401.1"/>
    <property type="molecule type" value="Genomic_DNA"/>
</dbReference>
<evidence type="ECO:0000313" key="1">
    <source>
        <dbReference type="EMBL" id="KAK1631401.1"/>
    </source>
</evidence>
<organism evidence="1 2">
    <name type="scientific">Lolium multiflorum</name>
    <name type="common">Italian ryegrass</name>
    <name type="synonym">Lolium perenne subsp. multiflorum</name>
    <dbReference type="NCBI Taxonomy" id="4521"/>
    <lineage>
        <taxon>Eukaryota</taxon>
        <taxon>Viridiplantae</taxon>
        <taxon>Streptophyta</taxon>
        <taxon>Embryophyta</taxon>
        <taxon>Tracheophyta</taxon>
        <taxon>Spermatophyta</taxon>
        <taxon>Magnoliopsida</taxon>
        <taxon>Liliopsida</taxon>
        <taxon>Poales</taxon>
        <taxon>Poaceae</taxon>
        <taxon>BOP clade</taxon>
        <taxon>Pooideae</taxon>
        <taxon>Poodae</taxon>
        <taxon>Poeae</taxon>
        <taxon>Poeae Chloroplast Group 2 (Poeae type)</taxon>
        <taxon>Loliodinae</taxon>
        <taxon>Loliinae</taxon>
        <taxon>Lolium</taxon>
    </lineage>
</organism>
<reference evidence="1" key="1">
    <citation type="submission" date="2023-07" db="EMBL/GenBank/DDBJ databases">
        <title>A chromosome-level genome assembly of Lolium multiflorum.</title>
        <authorList>
            <person name="Chen Y."/>
            <person name="Copetti D."/>
            <person name="Kolliker R."/>
            <person name="Studer B."/>
        </authorList>
    </citation>
    <scope>NUCLEOTIDE SEQUENCE</scope>
    <source>
        <strain evidence="1">02402/16</strain>
        <tissue evidence="1">Leaf</tissue>
    </source>
</reference>
<accession>A0AAD8RT89</accession>
<dbReference type="Proteomes" id="UP001231189">
    <property type="component" value="Unassembled WGS sequence"/>
</dbReference>
<dbReference type="SUPFAM" id="SSF52540">
    <property type="entry name" value="P-loop containing nucleoside triphosphate hydrolases"/>
    <property type="match status" value="1"/>
</dbReference>
<comment type="caution">
    <text evidence="1">The sequence shown here is derived from an EMBL/GenBank/DDBJ whole genome shotgun (WGS) entry which is preliminary data.</text>
</comment>
<evidence type="ECO:0000313" key="2">
    <source>
        <dbReference type="Proteomes" id="UP001231189"/>
    </source>
</evidence>